<feature type="region of interest" description="Disordered" evidence="2">
    <location>
        <begin position="112"/>
        <end position="138"/>
    </location>
</feature>
<dbReference type="InterPro" id="IPR050976">
    <property type="entry name" value="Snaclec"/>
</dbReference>
<dbReference type="CTD" id="186007"/>
<dbReference type="HOGENOM" id="CLU_037161_1_0_1"/>
<dbReference type="Gene3D" id="3.10.100.10">
    <property type="entry name" value="Mannose-Binding Protein A, subunit A"/>
    <property type="match status" value="2"/>
</dbReference>
<dbReference type="Pfam" id="PF00059">
    <property type="entry name" value="Lectin_C"/>
    <property type="match status" value="2"/>
</dbReference>
<keyword evidence="1" id="KW-1015">Disulfide bond</keyword>
<dbReference type="OrthoDB" id="5778222at2759"/>
<dbReference type="OMA" id="FNITICA"/>
<dbReference type="GeneID" id="186007"/>
<keyword evidence="3" id="KW-0472">Membrane</keyword>
<dbReference type="PANTHER" id="PTHR22991:SF44">
    <property type="entry name" value="C-TYPE LECTIN-RELATED"/>
    <property type="match status" value="1"/>
</dbReference>
<dbReference type="PaxDb" id="6239-F49A5.7"/>
<dbReference type="InParanoid" id="O45534"/>
<accession>O45534</accession>
<sequence>MSASHLVPEKWIQFLRLHWLIILIGVITEIVIITGVVLLTYFTTHHAACAADKITSSDFQRSNVFSLTSDSTNSEALSSSTTNIPMTTFSTNEASSSTKLLSTSSTAEISSTTRTVSRSIKPETSTASTTIRPLTTTTTPAPSNNVGCTFGFNYINGKCWRLVTSLQTRDNADFDCMREGGSTLFSIRNEQENNATLDFVSNSGVAYIWTGLICNANTSSSCTWDLKSGSAANYDNFAKGFPNKTIGDCVYFIANGTEAGHWKSSACNQTMSYVCELPPTIHDDNCDNNYNNNCYVRYDKSSTIADAQEFCKTKHGGNLVSINSANENRYVQTLYYVSGYIPLGAVVPNYNVIYWMDGSPATYNNILYYTNGTCLFLNFSWGGSGDFWETVECTDKSWFLCKWPIGIDYAQ</sequence>
<organism evidence="5 6">
    <name type="scientific">Caenorhabditis elegans</name>
    <dbReference type="NCBI Taxonomy" id="6239"/>
    <lineage>
        <taxon>Eukaryota</taxon>
        <taxon>Metazoa</taxon>
        <taxon>Ecdysozoa</taxon>
        <taxon>Nematoda</taxon>
        <taxon>Chromadorea</taxon>
        <taxon>Rhabditida</taxon>
        <taxon>Rhabditina</taxon>
        <taxon>Rhabditomorpha</taxon>
        <taxon>Rhabditoidea</taxon>
        <taxon>Rhabditidae</taxon>
        <taxon>Peloderinae</taxon>
        <taxon>Caenorhabditis</taxon>
    </lineage>
</organism>
<dbReference type="AGR" id="WB:WBGene00009859"/>
<gene>
    <name evidence="5 7" type="primary">clec-33</name>
    <name evidence="5" type="ORF">CELE_F49A5.7</name>
    <name evidence="7" type="ORF">F49A5.7</name>
</gene>
<feature type="transmembrane region" description="Helical" evidence="3">
    <location>
        <begin position="20"/>
        <end position="42"/>
    </location>
</feature>
<feature type="domain" description="C-type lectin" evidence="4">
    <location>
        <begin position="155"/>
        <end position="276"/>
    </location>
</feature>
<dbReference type="PIR" id="T22397">
    <property type="entry name" value="T22397"/>
</dbReference>
<protein>
    <submittedName>
        <fullName evidence="5">C-type lectin domain-containing protein</fullName>
    </submittedName>
</protein>
<dbReference type="InterPro" id="IPR018378">
    <property type="entry name" value="C-type_lectin_CS"/>
</dbReference>
<keyword evidence="6" id="KW-1185">Reference proteome</keyword>
<dbReference type="SUPFAM" id="SSF56436">
    <property type="entry name" value="C-type lectin-like"/>
    <property type="match status" value="2"/>
</dbReference>
<dbReference type="EMBL" id="BX284605">
    <property type="protein sequence ID" value="CAB04419.4"/>
    <property type="molecule type" value="Genomic_DNA"/>
</dbReference>
<dbReference type="UCSC" id="F49A5.7">
    <property type="organism name" value="c. elegans"/>
</dbReference>
<evidence type="ECO:0000313" key="6">
    <source>
        <dbReference type="Proteomes" id="UP000001940"/>
    </source>
</evidence>
<dbReference type="SMART" id="SM00034">
    <property type="entry name" value="CLECT"/>
    <property type="match status" value="2"/>
</dbReference>
<name>O45534_CAEEL</name>
<dbReference type="AlphaFoldDB" id="O45534"/>
<dbReference type="FunCoup" id="O45534">
    <property type="interactions" value="11"/>
</dbReference>
<dbReference type="RefSeq" id="NP_507262.2">
    <property type="nucleotide sequence ID" value="NM_074861.5"/>
</dbReference>
<evidence type="ECO:0000313" key="5">
    <source>
        <dbReference type="EMBL" id="CAB04419.4"/>
    </source>
</evidence>
<proteinExistence type="predicted"/>
<dbReference type="InterPro" id="IPR001304">
    <property type="entry name" value="C-type_lectin-like"/>
</dbReference>
<dbReference type="CDD" id="cd00037">
    <property type="entry name" value="CLECT"/>
    <property type="match status" value="2"/>
</dbReference>
<keyword evidence="3" id="KW-0812">Transmembrane</keyword>
<dbReference type="InterPro" id="IPR016187">
    <property type="entry name" value="CTDL_fold"/>
</dbReference>
<evidence type="ECO:0000256" key="3">
    <source>
        <dbReference type="SAM" id="Phobius"/>
    </source>
</evidence>
<dbReference type="SMR" id="O45534"/>
<feature type="domain" description="C-type lectin" evidence="4">
    <location>
        <begin position="290"/>
        <end position="402"/>
    </location>
</feature>
<dbReference type="Proteomes" id="UP000001940">
    <property type="component" value="Chromosome V"/>
</dbReference>
<reference evidence="5 6" key="1">
    <citation type="journal article" date="1998" name="Science">
        <title>Genome sequence of the nematode C. elegans: a platform for investigating biology.</title>
        <authorList>
            <consortium name="The C. elegans sequencing consortium"/>
            <person name="Sulson J.E."/>
            <person name="Waterston R."/>
        </authorList>
    </citation>
    <scope>NUCLEOTIDE SEQUENCE [LARGE SCALE GENOMIC DNA]</scope>
    <source>
        <strain evidence="5 6">Bristol N2</strain>
    </source>
</reference>
<dbReference type="PROSITE" id="PS00615">
    <property type="entry name" value="C_TYPE_LECTIN_1"/>
    <property type="match status" value="1"/>
</dbReference>
<dbReference type="WormBase" id="F49A5.7">
    <property type="protein sequence ID" value="CE38604"/>
    <property type="gene ID" value="WBGene00009859"/>
    <property type="gene designation" value="clec-33"/>
</dbReference>
<dbReference type="KEGG" id="cel:CELE_F49A5.7"/>
<evidence type="ECO:0000313" key="7">
    <source>
        <dbReference type="WormBase" id="F49A5.7"/>
    </source>
</evidence>
<dbReference type="PROSITE" id="PS50041">
    <property type="entry name" value="C_TYPE_LECTIN_2"/>
    <property type="match status" value="2"/>
</dbReference>
<keyword evidence="3" id="KW-1133">Transmembrane helix</keyword>
<dbReference type="PhylomeDB" id="O45534"/>
<evidence type="ECO:0000256" key="1">
    <source>
        <dbReference type="ARBA" id="ARBA00023157"/>
    </source>
</evidence>
<evidence type="ECO:0000259" key="4">
    <source>
        <dbReference type="PROSITE" id="PS50041"/>
    </source>
</evidence>
<evidence type="ECO:0000256" key="2">
    <source>
        <dbReference type="SAM" id="MobiDB-lite"/>
    </source>
</evidence>
<dbReference type="PANTHER" id="PTHR22991">
    <property type="entry name" value="PROTEIN CBG13490"/>
    <property type="match status" value="1"/>
</dbReference>
<dbReference type="eggNOG" id="KOG4297">
    <property type="taxonomic scope" value="Eukaryota"/>
</dbReference>
<dbReference type="InterPro" id="IPR016186">
    <property type="entry name" value="C-type_lectin-like/link_sf"/>
</dbReference>
<dbReference type="Bgee" id="WBGene00009859">
    <property type="expression patterns" value="Expressed in larva and 2 other cell types or tissues"/>
</dbReference>